<dbReference type="InterPro" id="IPR029044">
    <property type="entry name" value="Nucleotide-diphossugar_trans"/>
</dbReference>
<name>A0A1A9NBY1_9BURK</name>
<evidence type="ECO:0000313" key="4">
    <source>
        <dbReference type="Proteomes" id="UP000078116"/>
    </source>
</evidence>
<sequence>MAELDIFVVLYRRDPEAAETLVTLSRIDFAALGIDVEVHIWDNGRAIPTPPNPHFLPFRWRYLASPENEPLSKVYNVLVNESTRQHVIIFDQDSSVDAAFFEKLADSLGKAELGADVFVPVIRHDGHLISPGRLRWIKGQALRSVTTNAMLPTDFTAMMSGMCISRSLLSQLAPQPFDERLRFYGVDTRFCRDLGRHGARAYLHGAVLGHDSALRSTIDPRAALQRQIWLWQSWLRVFDRNLFEALAIRCYVLWKALSVSIGARARGNFFDVLAEVFR</sequence>
<keyword evidence="3" id="KW-1185">Reference proteome</keyword>
<dbReference type="Gene3D" id="3.90.550.10">
    <property type="entry name" value="Spore Coat Polysaccharide Biosynthesis Protein SpsA, Chain A"/>
    <property type="match status" value="1"/>
</dbReference>
<comment type="caution">
    <text evidence="2">The sequence shown here is derived from an EMBL/GenBank/DDBJ whole genome shotgun (WGS) entry which is preliminary data.</text>
</comment>
<dbReference type="AlphaFoldDB" id="A0A1A9NBY1"/>
<gene>
    <name evidence="1" type="ORF">A6V36_27665</name>
    <name evidence="2" type="ORF">A6V37_20815</name>
</gene>
<dbReference type="STRING" id="1462993.A6V36_27665"/>
<evidence type="ECO:0000313" key="3">
    <source>
        <dbReference type="Proteomes" id="UP000077961"/>
    </source>
</evidence>
<dbReference type="EMBL" id="LXJZ01000140">
    <property type="protein sequence ID" value="OAJ59423.1"/>
    <property type="molecule type" value="Genomic_DNA"/>
</dbReference>
<reference evidence="3 4" key="1">
    <citation type="submission" date="2016-04" db="EMBL/GenBank/DDBJ databases">
        <title>Reclassification of Paraburkholderia panaciterrae (Farh et al. 2015) Dobritsa &amp; Samadpour 2016 as a later homotypic synonym of Paraburkholderia ginsengiterrae (Farh et al. 2015) Dobritsa &amp; Samadpour 2016.</title>
        <authorList>
            <person name="Dobritsa A.P."/>
            <person name="Kutumbaka K."/>
            <person name="Samadpour M."/>
        </authorList>
    </citation>
    <scope>NUCLEOTIDE SEQUENCE [LARGE SCALE GENOMIC DNA]</scope>
    <source>
        <strain evidence="2 4">DCY85</strain>
        <strain evidence="1 3">DCY85-1</strain>
    </source>
</reference>
<protein>
    <submittedName>
        <fullName evidence="2">Uncharacterized protein</fullName>
    </submittedName>
</protein>
<dbReference type="RefSeq" id="WP_064267698.1">
    <property type="nucleotide sequence ID" value="NZ_LXJZ01000140.1"/>
</dbReference>
<dbReference type="Proteomes" id="UP000078116">
    <property type="component" value="Unassembled WGS sequence"/>
</dbReference>
<accession>A0A1A9NBY1</accession>
<dbReference type="SUPFAM" id="SSF53448">
    <property type="entry name" value="Nucleotide-diphospho-sugar transferases"/>
    <property type="match status" value="1"/>
</dbReference>
<proteinExistence type="predicted"/>
<dbReference type="Proteomes" id="UP000077961">
    <property type="component" value="Unassembled WGS sequence"/>
</dbReference>
<evidence type="ECO:0000313" key="2">
    <source>
        <dbReference type="EMBL" id="OAJ63336.1"/>
    </source>
</evidence>
<organism evidence="2 4">
    <name type="scientific">Paraburkholderia ginsengiterrae</name>
    <dbReference type="NCBI Taxonomy" id="1462993"/>
    <lineage>
        <taxon>Bacteria</taxon>
        <taxon>Pseudomonadati</taxon>
        <taxon>Pseudomonadota</taxon>
        <taxon>Betaproteobacteria</taxon>
        <taxon>Burkholderiales</taxon>
        <taxon>Burkholderiaceae</taxon>
        <taxon>Paraburkholderia</taxon>
    </lineage>
</organism>
<dbReference type="EMBL" id="LXKA01000132">
    <property type="protein sequence ID" value="OAJ63336.1"/>
    <property type="molecule type" value="Genomic_DNA"/>
</dbReference>
<evidence type="ECO:0000313" key="1">
    <source>
        <dbReference type="EMBL" id="OAJ59423.1"/>
    </source>
</evidence>